<evidence type="ECO:0000313" key="9">
    <source>
        <dbReference type="Proteomes" id="UP000036403"/>
    </source>
</evidence>
<dbReference type="Proteomes" id="UP000036403">
    <property type="component" value="Unassembled WGS sequence"/>
</dbReference>
<dbReference type="Pfam" id="PF00096">
    <property type="entry name" value="zf-C2H2"/>
    <property type="match status" value="1"/>
</dbReference>
<protein>
    <submittedName>
        <fullName evidence="8">Zinc finger protein 408</fullName>
    </submittedName>
</protein>
<name>A0A0J7KUN2_LASNI</name>
<sequence length="741" mass="83260">MVKMAYAPLPKLLPINASNMCPNKVTNIALSEVLQSDPVKRLFNQPNIIIKTIPLSSIAELDKDIFGNKRNGMNATTLNNIKPPAISIVPVRIPDEEKEDANLLPSKIEDKKSEITLLPVKRKLCGHYEPCENIVCDVTVQQYVDNDDRVSPMLAVNIEEEEINAPVGKHCKNQYCDALSIDHNRCRQASIKLYRCDKSRVCDICGITLEGWKSRIYHRNCTRKDEYRHNNVDRVHLLKERMRERELQILEIAKMKKNDYSDPAKAMETLRKNEEIIIIPKATPQQPIITITSVPSTQSIGTTVSNAQPIKINSQGNNFANIFGSVPFTISSQNTSRPIESKSQLINQVGFTNLQQKSYVTSTSTPTSVPATVATSAPASSSQNQYVRLATSSSQTTTIQPLTINNWVVSPSHVLTTTPIQAKPFLTPIRVVPITNLITAPSLLHRTQGIPKFCIMAENVVTPVTISNPSPLQPTAAAATTAKTATTATTVTTANNVATTTQQKDAVKVPIQHYSIQKWQNKGQKLLKRKKTFFCDYCSKHFSTDWYFKMHVAKHKGEKLFFCCLCDESFSNKYDIKRHMTKLHSGQKEMFTTQRSKEFACDKCDYVCKSLIFLKNHVKMHVTLSSNETDVKLKKQKLKPSEEKINDTTSVDDSNRKDAKEIDCQDTSSNLNEDKEVSVKEKTTEDNVKIFKSISIKKHDNIDLSMINGNNNAKMNGFTIVATIEENMDPKNYKQESIVMS</sequence>
<dbReference type="GO" id="GO:0008270">
    <property type="term" value="F:zinc ion binding"/>
    <property type="evidence" value="ECO:0007669"/>
    <property type="project" value="UniProtKB-KW"/>
</dbReference>
<keyword evidence="2" id="KW-0677">Repeat</keyword>
<feature type="domain" description="C2H2-type" evidence="7">
    <location>
        <begin position="533"/>
        <end position="560"/>
    </location>
</feature>
<reference evidence="8 9" key="1">
    <citation type="submission" date="2015-04" db="EMBL/GenBank/DDBJ databases">
        <title>Lasius niger genome sequencing.</title>
        <authorList>
            <person name="Konorov E.A."/>
            <person name="Nikitin M.A."/>
            <person name="Kirill M.V."/>
            <person name="Chang P."/>
        </authorList>
    </citation>
    <scope>NUCLEOTIDE SEQUENCE [LARGE SCALE GENOMIC DNA]</scope>
    <source>
        <tissue evidence="8">Whole</tissue>
    </source>
</reference>
<evidence type="ECO:0000259" key="7">
    <source>
        <dbReference type="PROSITE" id="PS50157"/>
    </source>
</evidence>
<organism evidence="8 9">
    <name type="scientific">Lasius niger</name>
    <name type="common">Black garden ant</name>
    <dbReference type="NCBI Taxonomy" id="67767"/>
    <lineage>
        <taxon>Eukaryota</taxon>
        <taxon>Metazoa</taxon>
        <taxon>Ecdysozoa</taxon>
        <taxon>Arthropoda</taxon>
        <taxon>Hexapoda</taxon>
        <taxon>Insecta</taxon>
        <taxon>Pterygota</taxon>
        <taxon>Neoptera</taxon>
        <taxon>Endopterygota</taxon>
        <taxon>Hymenoptera</taxon>
        <taxon>Apocrita</taxon>
        <taxon>Aculeata</taxon>
        <taxon>Formicoidea</taxon>
        <taxon>Formicidae</taxon>
        <taxon>Formicinae</taxon>
        <taxon>Lasius</taxon>
        <taxon>Lasius</taxon>
    </lineage>
</organism>
<accession>A0A0J7KUN2</accession>
<dbReference type="PROSITE" id="PS50157">
    <property type="entry name" value="ZINC_FINGER_C2H2_2"/>
    <property type="match status" value="2"/>
</dbReference>
<evidence type="ECO:0000256" key="5">
    <source>
        <dbReference type="PROSITE-ProRule" id="PRU00042"/>
    </source>
</evidence>
<dbReference type="OrthoDB" id="8922241at2759"/>
<evidence type="ECO:0000256" key="6">
    <source>
        <dbReference type="SAM" id="MobiDB-lite"/>
    </source>
</evidence>
<keyword evidence="4" id="KW-0862">Zinc</keyword>
<feature type="compositionally biased region" description="Basic and acidic residues" evidence="6">
    <location>
        <begin position="635"/>
        <end position="646"/>
    </location>
</feature>
<feature type="domain" description="C2H2-type" evidence="7">
    <location>
        <begin position="561"/>
        <end position="589"/>
    </location>
</feature>
<dbReference type="GO" id="GO:0005634">
    <property type="term" value="C:nucleus"/>
    <property type="evidence" value="ECO:0007669"/>
    <property type="project" value="TreeGrafter"/>
</dbReference>
<dbReference type="PANTHER" id="PTHR24403:SF67">
    <property type="entry name" value="FI01116P-RELATED"/>
    <property type="match status" value="1"/>
</dbReference>
<evidence type="ECO:0000256" key="1">
    <source>
        <dbReference type="ARBA" id="ARBA00022723"/>
    </source>
</evidence>
<dbReference type="InterPro" id="IPR013087">
    <property type="entry name" value="Znf_C2H2_type"/>
</dbReference>
<dbReference type="SMART" id="SM00355">
    <property type="entry name" value="ZnF_C2H2"/>
    <property type="match status" value="3"/>
</dbReference>
<dbReference type="PaxDb" id="67767-A0A0J7KUN2"/>
<gene>
    <name evidence="8" type="ORF">RF55_5851</name>
</gene>
<keyword evidence="9" id="KW-1185">Reference proteome</keyword>
<keyword evidence="1" id="KW-0479">Metal-binding</keyword>
<keyword evidence="3 5" id="KW-0863">Zinc-finger</keyword>
<proteinExistence type="predicted"/>
<dbReference type="InterPro" id="IPR050688">
    <property type="entry name" value="Zinc_finger/UBP_domain"/>
</dbReference>
<evidence type="ECO:0000256" key="2">
    <source>
        <dbReference type="ARBA" id="ARBA00022737"/>
    </source>
</evidence>
<dbReference type="InterPro" id="IPR036236">
    <property type="entry name" value="Znf_C2H2_sf"/>
</dbReference>
<dbReference type="AlphaFoldDB" id="A0A0J7KUN2"/>
<evidence type="ECO:0000313" key="8">
    <source>
        <dbReference type="EMBL" id="KMQ94018.1"/>
    </source>
</evidence>
<feature type="region of interest" description="Disordered" evidence="6">
    <location>
        <begin position="635"/>
        <end position="660"/>
    </location>
</feature>
<dbReference type="GO" id="GO:0045944">
    <property type="term" value="P:positive regulation of transcription by RNA polymerase II"/>
    <property type="evidence" value="ECO:0007669"/>
    <property type="project" value="TreeGrafter"/>
</dbReference>
<dbReference type="SUPFAM" id="SSF57667">
    <property type="entry name" value="beta-beta-alpha zinc fingers"/>
    <property type="match status" value="1"/>
</dbReference>
<dbReference type="Gene3D" id="3.30.160.60">
    <property type="entry name" value="Classic Zinc Finger"/>
    <property type="match status" value="1"/>
</dbReference>
<dbReference type="PANTHER" id="PTHR24403">
    <property type="entry name" value="ZINC FINGER PROTEIN"/>
    <property type="match status" value="1"/>
</dbReference>
<dbReference type="PROSITE" id="PS00028">
    <property type="entry name" value="ZINC_FINGER_C2H2_1"/>
    <property type="match status" value="3"/>
</dbReference>
<comment type="caution">
    <text evidence="8">The sequence shown here is derived from an EMBL/GenBank/DDBJ whole genome shotgun (WGS) entry which is preliminary data.</text>
</comment>
<evidence type="ECO:0000256" key="3">
    <source>
        <dbReference type="ARBA" id="ARBA00022771"/>
    </source>
</evidence>
<dbReference type="EMBL" id="LBMM01003058">
    <property type="protein sequence ID" value="KMQ94018.1"/>
    <property type="molecule type" value="Genomic_DNA"/>
</dbReference>
<evidence type="ECO:0000256" key="4">
    <source>
        <dbReference type="ARBA" id="ARBA00022833"/>
    </source>
</evidence>